<feature type="region of interest" description="Disordered" evidence="5">
    <location>
        <begin position="201"/>
        <end position="220"/>
    </location>
</feature>
<protein>
    <recommendedName>
        <fullName evidence="3">Mini-chromosome maintenance complex-binding protein</fullName>
    </recommendedName>
</protein>
<evidence type="ECO:0000313" key="7">
    <source>
        <dbReference type="Proteomes" id="UP001634394"/>
    </source>
</evidence>
<dbReference type="EMBL" id="JBJQND010000010">
    <property type="protein sequence ID" value="KAL3863273.1"/>
    <property type="molecule type" value="Genomic_DNA"/>
</dbReference>
<feature type="region of interest" description="Disordered" evidence="5">
    <location>
        <begin position="143"/>
        <end position="163"/>
    </location>
</feature>
<dbReference type="PANTHER" id="PTHR13489:SF0">
    <property type="entry name" value="MINI-CHROMOSOME MAINTENANCE COMPLEX-BINDING PROTEIN"/>
    <property type="match status" value="1"/>
</dbReference>
<keyword evidence="7" id="KW-1185">Reference proteome</keyword>
<accession>A0ABD3VRG2</accession>
<sequence length="634" mass="71133">DNGSSNSALVKDYFAKQLQSPNALSWIPSLNDTPLHNLRPNSLVRYRCMVQDMFDPEFYLGAYEVLDTRTNAVCIESGKYKDIAECQSHQTINLESTRNVTMDRQTLYCIPIPGETEWQSLYMFCFLNFAYTYSDMNFTKVYPSSSTTPQRCKRPLEDDEDLEGSWSSDAGLRGLASACLVTTQGDNSSHMDAERNLSSAGLGSTTQVSGSVSNSTPDLNFPLPGETGKACLVKLYDGIDSFKVNDMVEFIGVLSVDPSLAHFHETVSSDEQTEGMVVGVDFEEPIEEKNAHAPPPSLVPRLHVVLSYPLEHNNPHLPINVAQDELNRALSRLQLEINSLRAELLSVFEHALFGDGLAAEYLLCHLLASVYGRVDVMPMGKLCVNLCNCPSTSVYSQLIHHLLSALVTKCHLLPISLDNMNGMRFSPRKDYTANRLQSGLLQLSSGTELVIDEMALQQGQLNPDGVKNIQALGNLITWQKVEYDFSYHRQEFHANVSILTLSEGKSILPSDCLVPLCQKIMPENLRQHFTLLDPKLTPDFLTKVRTYLGLAKLLDYCLNEDIQKVIQDDFVELRKNDTKNMSVDDFHRHLNLVRLMSLSHLQTTPDIKLWRRVKAMERERKCRVAQTPTSSPSS</sequence>
<comment type="subcellular location">
    <subcellularLocation>
        <location evidence="1">Nucleus</location>
    </subcellularLocation>
</comment>
<evidence type="ECO:0000256" key="1">
    <source>
        <dbReference type="ARBA" id="ARBA00004123"/>
    </source>
</evidence>
<proteinExistence type="inferred from homology"/>
<gene>
    <name evidence="6" type="ORF">ACJMK2_005038</name>
</gene>
<evidence type="ECO:0000313" key="6">
    <source>
        <dbReference type="EMBL" id="KAL3863273.1"/>
    </source>
</evidence>
<dbReference type="PANTHER" id="PTHR13489">
    <property type="entry name" value="MINI-CHROMOSOME MAINTENANCE COMPLEX-BINDING PROTEIN"/>
    <property type="match status" value="1"/>
</dbReference>
<reference evidence="6 7" key="1">
    <citation type="submission" date="2024-11" db="EMBL/GenBank/DDBJ databases">
        <title>Chromosome-level genome assembly of the freshwater bivalve Anodonta woodiana.</title>
        <authorList>
            <person name="Chen X."/>
        </authorList>
    </citation>
    <scope>NUCLEOTIDE SEQUENCE [LARGE SCALE GENOMIC DNA]</scope>
    <source>
        <strain evidence="6">MN2024</strain>
        <tissue evidence="6">Gills</tissue>
    </source>
</reference>
<dbReference type="InterPro" id="IPR019140">
    <property type="entry name" value="MCM_complex-bd"/>
</dbReference>
<evidence type="ECO:0000256" key="2">
    <source>
        <dbReference type="ARBA" id="ARBA00007925"/>
    </source>
</evidence>
<dbReference type="GO" id="GO:0005634">
    <property type="term" value="C:nucleus"/>
    <property type="evidence" value="ECO:0007669"/>
    <property type="project" value="UniProtKB-SubCell"/>
</dbReference>
<evidence type="ECO:0000256" key="4">
    <source>
        <dbReference type="ARBA" id="ARBA00023242"/>
    </source>
</evidence>
<keyword evidence="4" id="KW-0539">Nucleus</keyword>
<evidence type="ECO:0000256" key="5">
    <source>
        <dbReference type="SAM" id="MobiDB-lite"/>
    </source>
</evidence>
<evidence type="ECO:0000256" key="3">
    <source>
        <dbReference type="ARBA" id="ARBA00015405"/>
    </source>
</evidence>
<comment type="caution">
    <text evidence="6">The sequence shown here is derived from an EMBL/GenBank/DDBJ whole genome shotgun (WGS) entry which is preliminary data.</text>
</comment>
<name>A0ABD3VRG2_SINWO</name>
<dbReference type="Proteomes" id="UP001634394">
    <property type="component" value="Unassembled WGS sequence"/>
</dbReference>
<organism evidence="6 7">
    <name type="scientific">Sinanodonta woodiana</name>
    <name type="common">Chinese pond mussel</name>
    <name type="synonym">Anodonta woodiana</name>
    <dbReference type="NCBI Taxonomy" id="1069815"/>
    <lineage>
        <taxon>Eukaryota</taxon>
        <taxon>Metazoa</taxon>
        <taxon>Spiralia</taxon>
        <taxon>Lophotrochozoa</taxon>
        <taxon>Mollusca</taxon>
        <taxon>Bivalvia</taxon>
        <taxon>Autobranchia</taxon>
        <taxon>Heteroconchia</taxon>
        <taxon>Palaeoheterodonta</taxon>
        <taxon>Unionida</taxon>
        <taxon>Unionoidea</taxon>
        <taxon>Unionidae</taxon>
        <taxon>Unioninae</taxon>
        <taxon>Sinanodonta</taxon>
    </lineage>
</organism>
<dbReference type="AlphaFoldDB" id="A0ABD3VRG2"/>
<dbReference type="Pfam" id="PF09739">
    <property type="entry name" value="MCM_bind"/>
    <property type="match status" value="1"/>
</dbReference>
<feature type="non-terminal residue" evidence="6">
    <location>
        <position position="1"/>
    </location>
</feature>
<comment type="similarity">
    <text evidence="2">Belongs to the MCMBP family.</text>
</comment>
<feature type="compositionally biased region" description="Polar residues" evidence="5">
    <location>
        <begin position="201"/>
        <end position="218"/>
    </location>
</feature>